<dbReference type="OrthoDB" id="37886at2759"/>
<dbReference type="FunFam" id="1.10.220.10:FF:000001">
    <property type="entry name" value="Annexin"/>
    <property type="match status" value="1"/>
</dbReference>
<evidence type="ECO:0000256" key="6">
    <source>
        <dbReference type="ARBA" id="ARBA00023216"/>
    </source>
</evidence>
<dbReference type="PANTHER" id="PTHR10502:SF102">
    <property type="entry name" value="ANNEXIN B11"/>
    <property type="match status" value="1"/>
</dbReference>
<dbReference type="Gene3D" id="1.10.220.10">
    <property type="entry name" value="Annexin"/>
    <property type="match status" value="4"/>
</dbReference>
<dbReference type="Pfam" id="PF00191">
    <property type="entry name" value="Annexin"/>
    <property type="match status" value="4"/>
</dbReference>
<gene>
    <name evidence="12" type="ORF">OCBIM_22031709mg</name>
</gene>
<dbReference type="STRING" id="37653.A0A0L8GL70"/>
<comment type="subcellular location">
    <subcellularLocation>
        <location evidence="1">Host cell</location>
    </subcellularLocation>
    <subcellularLocation>
        <location evidence="2">Secreted</location>
        <location evidence="2">Extracellular exosome</location>
    </subcellularLocation>
    <subcellularLocation>
        <location evidence="9">Tegument</location>
    </subcellularLocation>
</comment>
<dbReference type="GO" id="GO:0005634">
    <property type="term" value="C:nucleus"/>
    <property type="evidence" value="ECO:0007669"/>
    <property type="project" value="TreeGrafter"/>
</dbReference>
<dbReference type="GO" id="GO:0005737">
    <property type="term" value="C:cytoplasm"/>
    <property type="evidence" value="ECO:0007669"/>
    <property type="project" value="TreeGrafter"/>
</dbReference>
<dbReference type="PROSITE" id="PS51897">
    <property type="entry name" value="ANNEXIN_2"/>
    <property type="match status" value="4"/>
</dbReference>
<reference evidence="12" key="1">
    <citation type="submission" date="2015-07" db="EMBL/GenBank/DDBJ databases">
        <title>MeaNS - Measles Nucleotide Surveillance Program.</title>
        <authorList>
            <person name="Tran T."/>
            <person name="Druce J."/>
        </authorList>
    </citation>
    <scope>NUCLEOTIDE SEQUENCE</scope>
    <source>
        <strain evidence="12">UCB-OBI-ISO-001</strain>
        <tissue evidence="12">Gonad</tissue>
    </source>
</reference>
<evidence type="ECO:0000256" key="3">
    <source>
        <dbReference type="ARBA" id="ARBA00007831"/>
    </source>
</evidence>
<dbReference type="GO" id="GO:0012506">
    <property type="term" value="C:vesicle membrane"/>
    <property type="evidence" value="ECO:0007669"/>
    <property type="project" value="TreeGrafter"/>
</dbReference>
<dbReference type="InterPro" id="IPR001464">
    <property type="entry name" value="Annexin"/>
</dbReference>
<dbReference type="GO" id="GO:0001786">
    <property type="term" value="F:phosphatidylserine binding"/>
    <property type="evidence" value="ECO:0007669"/>
    <property type="project" value="TreeGrafter"/>
</dbReference>
<accession>A0A0L8GL70</accession>
<dbReference type="SUPFAM" id="SSF47874">
    <property type="entry name" value="Annexin"/>
    <property type="match status" value="1"/>
</dbReference>
<evidence type="ECO:0000256" key="10">
    <source>
        <dbReference type="ARBA" id="ARBA00077076"/>
    </source>
</evidence>
<organism evidence="12">
    <name type="scientific">Octopus bimaculoides</name>
    <name type="common">California two-spotted octopus</name>
    <dbReference type="NCBI Taxonomy" id="37653"/>
    <lineage>
        <taxon>Eukaryota</taxon>
        <taxon>Metazoa</taxon>
        <taxon>Spiralia</taxon>
        <taxon>Lophotrochozoa</taxon>
        <taxon>Mollusca</taxon>
        <taxon>Cephalopoda</taxon>
        <taxon>Coleoidea</taxon>
        <taxon>Octopodiformes</taxon>
        <taxon>Octopoda</taxon>
        <taxon>Incirrata</taxon>
        <taxon>Octopodidae</taxon>
        <taxon>Octopus</taxon>
    </lineage>
</organism>
<proteinExistence type="inferred from homology"/>
<evidence type="ECO:0000256" key="4">
    <source>
        <dbReference type="ARBA" id="ARBA00022737"/>
    </source>
</evidence>
<protein>
    <recommendedName>
        <fullName evidence="10 11">Annexin</fullName>
    </recommendedName>
</protein>
<dbReference type="PROSITE" id="PS00223">
    <property type="entry name" value="ANNEXIN_1"/>
    <property type="match status" value="2"/>
</dbReference>
<dbReference type="InterPro" id="IPR018502">
    <property type="entry name" value="Annexin_repeat"/>
</dbReference>
<evidence type="ECO:0000256" key="7">
    <source>
        <dbReference type="ARBA" id="ARBA00023302"/>
    </source>
</evidence>
<dbReference type="FunFam" id="1.10.220.10:FF:000002">
    <property type="entry name" value="Annexin"/>
    <property type="match status" value="1"/>
</dbReference>
<name>A0A0L8GL70_OCTBM</name>
<keyword evidence="6 11" id="KW-0041">Annexin</keyword>
<dbReference type="GO" id="GO:0005509">
    <property type="term" value="F:calcium ion binding"/>
    <property type="evidence" value="ECO:0007669"/>
    <property type="project" value="InterPro"/>
</dbReference>
<evidence type="ECO:0000313" key="12">
    <source>
        <dbReference type="EMBL" id="KOF77746.1"/>
    </source>
</evidence>
<dbReference type="EMBL" id="KQ421325">
    <property type="protein sequence ID" value="KOF77746.1"/>
    <property type="molecule type" value="Genomic_DNA"/>
</dbReference>
<sequence length="352" mass="39924">MLGQRLEAFTRSNHPQLPVTKLTPKTLFGACHNGRHLSKTHGTISGCCDFNCEEACEKLKNAMDGLGTNEADIIDVLVNHNCKQRQEIRTAYKQSYGEDLIDDLKSELSGNLENVIVALFDLPRDFDVHEIHRAIACMGTDENTLIEIMVTRTNEEIEEIKTRYEEEYGVSMEEDIASDTSGYFRRLMVSLCTASRDDDWWADQEKATEDAQALYDAGEGQLGTDECTFNAILCKRTLPQLQATFKAYEELADRPFRDVVESETSGAVQDGYLAIIDAASDLRHYFAQRLYKSMKGLGTTDTDLIRVIVSRSEIDLQTIKECFEEMYEQPLSEWVDSECSGDYKRLLLKIIK</sequence>
<keyword evidence="4 11" id="KW-0677">Repeat</keyword>
<dbReference type="AlphaFoldDB" id="A0A0L8GL70"/>
<dbReference type="GO" id="GO:0005544">
    <property type="term" value="F:calcium-dependent phospholipid binding"/>
    <property type="evidence" value="ECO:0007669"/>
    <property type="project" value="UniProtKB-KW"/>
</dbReference>
<keyword evidence="5 11" id="KW-0106">Calcium</keyword>
<evidence type="ECO:0000256" key="11">
    <source>
        <dbReference type="RuleBase" id="RU003540"/>
    </source>
</evidence>
<dbReference type="GO" id="GO:0005886">
    <property type="term" value="C:plasma membrane"/>
    <property type="evidence" value="ECO:0007669"/>
    <property type="project" value="TreeGrafter"/>
</dbReference>
<evidence type="ECO:0000256" key="2">
    <source>
        <dbReference type="ARBA" id="ARBA00004550"/>
    </source>
</evidence>
<evidence type="ECO:0000256" key="1">
    <source>
        <dbReference type="ARBA" id="ARBA00004340"/>
    </source>
</evidence>
<dbReference type="InterPro" id="IPR018252">
    <property type="entry name" value="Annexin_repeat_CS"/>
</dbReference>
<comment type="domain">
    <text evidence="11">A pair of annexin repeats may form one binding site for calcium and phospholipid.</text>
</comment>
<evidence type="ECO:0000256" key="8">
    <source>
        <dbReference type="ARBA" id="ARBA00059330"/>
    </source>
</evidence>
<dbReference type="PRINTS" id="PR00196">
    <property type="entry name" value="ANNEXIN"/>
</dbReference>
<dbReference type="FunFam" id="1.10.220.10:FF:000004">
    <property type="entry name" value="Annexin"/>
    <property type="match status" value="1"/>
</dbReference>
<keyword evidence="7 11" id="KW-0111">Calcium/phospholipid-binding</keyword>
<dbReference type="GO" id="GO:0005576">
    <property type="term" value="C:extracellular region"/>
    <property type="evidence" value="ECO:0007669"/>
    <property type="project" value="UniProtKB-SubCell"/>
</dbReference>
<comment type="function">
    <text evidence="8">Involved in reproduction of the worm. Involved in host-parasite interaction. Delivered into the host cell by means of parasite exosomes. Binds to acidic phospholipid membranes in a calcium-dependent manner in vitro. Causes aggregation of liposomes in the presence of calcium, but not in its absence. Likely to promote membrane fusion. May provide structural integrity within the tegument.</text>
</comment>
<evidence type="ECO:0000256" key="5">
    <source>
        <dbReference type="ARBA" id="ARBA00022837"/>
    </source>
</evidence>
<evidence type="ECO:0000256" key="9">
    <source>
        <dbReference type="ARBA" id="ARBA00060393"/>
    </source>
</evidence>
<dbReference type="InterPro" id="IPR037104">
    <property type="entry name" value="Annexin_sf"/>
</dbReference>
<dbReference type="PANTHER" id="PTHR10502">
    <property type="entry name" value="ANNEXIN"/>
    <property type="match status" value="1"/>
</dbReference>
<comment type="similarity">
    <text evidence="3 11">Belongs to the annexin family.</text>
</comment>
<dbReference type="GO" id="GO:0043657">
    <property type="term" value="C:host cell"/>
    <property type="evidence" value="ECO:0007669"/>
    <property type="project" value="UniProtKB-SubCell"/>
</dbReference>
<dbReference type="SMART" id="SM00335">
    <property type="entry name" value="ANX"/>
    <property type="match status" value="4"/>
</dbReference>
<dbReference type="FunFam" id="1.10.220.10:FF:000010">
    <property type="entry name" value="Annexin"/>
    <property type="match status" value="1"/>
</dbReference>